<protein>
    <recommendedName>
        <fullName evidence="4">Type III effector protein</fullName>
    </recommendedName>
</protein>
<evidence type="ECO:0008006" key="4">
    <source>
        <dbReference type="Google" id="ProtNLM"/>
    </source>
</evidence>
<dbReference type="AlphaFoldDB" id="A0AAW7R943"/>
<name>A0AAW7R943_BURGA</name>
<dbReference type="KEGG" id="bgo:BM43_854"/>
<proteinExistence type="predicted"/>
<evidence type="ECO:0000313" key="3">
    <source>
        <dbReference type="Proteomes" id="UP000029590"/>
    </source>
</evidence>
<feature type="region of interest" description="Disordered" evidence="1">
    <location>
        <begin position="1"/>
        <end position="74"/>
    </location>
</feature>
<organism evidence="2 3">
    <name type="scientific">Burkholderia gladioli</name>
    <name type="common">Pseudomonas marginata</name>
    <name type="synonym">Phytomonas marginata</name>
    <dbReference type="NCBI Taxonomy" id="28095"/>
    <lineage>
        <taxon>Bacteria</taxon>
        <taxon>Pseudomonadati</taxon>
        <taxon>Pseudomonadota</taxon>
        <taxon>Betaproteobacteria</taxon>
        <taxon>Burkholderiales</taxon>
        <taxon>Burkholderiaceae</taxon>
        <taxon>Burkholderia</taxon>
    </lineage>
</organism>
<dbReference type="RefSeq" id="WP_052409126.1">
    <property type="nucleotide sequence ID" value="NZ_CADEVY010000003.1"/>
</dbReference>
<reference evidence="2 3" key="1">
    <citation type="submission" date="2014-04" db="EMBL/GenBank/DDBJ databases">
        <authorList>
            <person name="Bishop-Lilly K.A."/>
            <person name="Broomall S.M."/>
            <person name="Chain P.S."/>
            <person name="Chertkov O."/>
            <person name="Coyne S.R."/>
            <person name="Daligault H.E."/>
            <person name="Davenport K.W."/>
            <person name="Erkkila T."/>
            <person name="Frey K.G."/>
            <person name="Gibbons H.S."/>
            <person name="Gu W."/>
            <person name="Jaissle J."/>
            <person name="Johnson S.L."/>
            <person name="Koroleva G.I."/>
            <person name="Ladner J.T."/>
            <person name="Lo C.-C."/>
            <person name="Minogue T.D."/>
            <person name="Munk C."/>
            <person name="Palacios G.F."/>
            <person name="Redden C.L."/>
            <person name="Rosenzweig C.N."/>
            <person name="Scholz M.B."/>
            <person name="Teshima H."/>
            <person name="Xu Y."/>
        </authorList>
    </citation>
    <scope>NUCLEOTIDE SEQUENCE [LARGE SCALE GENOMIC DNA]</scope>
    <source>
        <strain evidence="3">gladioli</strain>
    </source>
</reference>
<dbReference type="EMBL" id="JPGG01000015">
    <property type="protein sequence ID" value="KGC17146.1"/>
    <property type="molecule type" value="Genomic_DNA"/>
</dbReference>
<evidence type="ECO:0000256" key="1">
    <source>
        <dbReference type="SAM" id="MobiDB-lite"/>
    </source>
</evidence>
<gene>
    <name evidence="2" type="ORF">DM48_4791</name>
</gene>
<sequence>MSLGKPGKLGSVASDPPSMSPPRVSTPPPVHTPARQRPPTRQGGAALMPLADLAAQGRAQRTRSPAPAEVEPSTRERAIGIAAAYGPPALQASAAALSLATGALSRGSATTTTLHATGATSGAAWAAADLAAELDNWLGTAPHNAAASAANALGVIAGALSAAAALTPGRDGIPTGFASASAWAGGALASAAAVTRLQDSFARILQGGGALANGTAAALSELATQAQAAGDGQRAAVYTIAAGALWLLGATLAGGAAARERQVGAAVQRRAATPDEMA</sequence>
<accession>A0AAW7R943</accession>
<feature type="compositionally biased region" description="Pro residues" evidence="1">
    <location>
        <begin position="18"/>
        <end position="31"/>
    </location>
</feature>
<dbReference type="Proteomes" id="UP000029590">
    <property type="component" value="Unassembled WGS sequence"/>
</dbReference>
<comment type="caution">
    <text evidence="2">The sequence shown here is derived from an EMBL/GenBank/DDBJ whole genome shotgun (WGS) entry which is preliminary data.</text>
</comment>
<evidence type="ECO:0000313" key="2">
    <source>
        <dbReference type="EMBL" id="KGC17146.1"/>
    </source>
</evidence>